<gene>
    <name evidence="2" type="ORF">C9374_010182</name>
</gene>
<keyword evidence="1" id="KW-0812">Transmembrane</keyword>
<evidence type="ECO:0000256" key="1">
    <source>
        <dbReference type="SAM" id="Phobius"/>
    </source>
</evidence>
<sequence>MIDYHQRNSVLSTATKDIEHHHDQDKTEEELVDSIPNVQTDSILTSNHHNSSSSFENKLKTFLKESVLDHLIALRRFIKTHANTRSILLLLANIIITWIFQFIWSRLFISNVYTMLSNSIKGFDSSLGVEFLQHIGTRGRYLHLLYELIDLFYFIPSVAVFLSCLMEKLFSQLQQHHNNNNSHSSLNNHNNNSNPNIVDKIQSIIGNAACWLPSIYMLFGVLEHLSSISAMFHYEFHSPMSTTLFYLSRASVWCQYKWISLAVLIVLMIGGRMIYLACCCCCSCDDFELSGGSTHYYHDIRVVDEEEDDERSNDDEDDDV</sequence>
<proteinExistence type="predicted"/>
<name>A0AA88GHV0_NAELO</name>
<organism evidence="2 3">
    <name type="scientific">Naegleria lovaniensis</name>
    <name type="common">Amoeba</name>
    <dbReference type="NCBI Taxonomy" id="51637"/>
    <lineage>
        <taxon>Eukaryota</taxon>
        <taxon>Discoba</taxon>
        <taxon>Heterolobosea</taxon>
        <taxon>Tetramitia</taxon>
        <taxon>Eutetramitia</taxon>
        <taxon>Vahlkampfiidae</taxon>
        <taxon>Naegleria</taxon>
    </lineage>
</organism>
<evidence type="ECO:0000313" key="2">
    <source>
        <dbReference type="EMBL" id="KAG2375178.1"/>
    </source>
</evidence>
<dbReference type="AlphaFoldDB" id="A0AA88GHV0"/>
<keyword evidence="3" id="KW-1185">Reference proteome</keyword>
<dbReference type="Proteomes" id="UP000816034">
    <property type="component" value="Unassembled WGS sequence"/>
</dbReference>
<keyword evidence="1" id="KW-1133">Transmembrane helix</keyword>
<reference evidence="2 3" key="1">
    <citation type="journal article" date="2018" name="BMC Genomics">
        <title>The genome of Naegleria lovaniensis, the basis for a comparative approach to unravel pathogenicity factors of the human pathogenic amoeba N. fowleri.</title>
        <authorList>
            <person name="Liechti N."/>
            <person name="Schurch N."/>
            <person name="Bruggmann R."/>
            <person name="Wittwer M."/>
        </authorList>
    </citation>
    <scope>NUCLEOTIDE SEQUENCE [LARGE SCALE GENOMIC DNA]</scope>
    <source>
        <strain evidence="2 3">ATCC 30569</strain>
    </source>
</reference>
<feature type="transmembrane region" description="Helical" evidence="1">
    <location>
        <begin position="258"/>
        <end position="277"/>
    </location>
</feature>
<comment type="caution">
    <text evidence="2">The sequence shown here is derived from an EMBL/GenBank/DDBJ whole genome shotgun (WGS) entry which is preliminary data.</text>
</comment>
<protein>
    <submittedName>
        <fullName evidence="2">Uncharacterized protein</fullName>
    </submittedName>
</protein>
<dbReference type="RefSeq" id="XP_044544352.1">
    <property type="nucleotide sequence ID" value="XM_044685698.1"/>
</dbReference>
<dbReference type="EMBL" id="PYSW02000040">
    <property type="protein sequence ID" value="KAG2375178.1"/>
    <property type="molecule type" value="Genomic_DNA"/>
</dbReference>
<dbReference type="GeneID" id="68102636"/>
<feature type="transmembrane region" description="Helical" evidence="1">
    <location>
        <begin position="87"/>
        <end position="109"/>
    </location>
</feature>
<accession>A0AA88GHV0</accession>
<evidence type="ECO:0000313" key="3">
    <source>
        <dbReference type="Proteomes" id="UP000816034"/>
    </source>
</evidence>
<keyword evidence="1" id="KW-0472">Membrane</keyword>
<feature type="transmembrane region" description="Helical" evidence="1">
    <location>
        <begin position="151"/>
        <end position="170"/>
    </location>
</feature>